<proteinExistence type="predicted"/>
<dbReference type="AlphaFoldDB" id="A0A4Y2MAQ1"/>
<name>A0A4Y2MAQ1_ARAVE</name>
<protein>
    <submittedName>
        <fullName evidence="1">Uncharacterized protein</fullName>
    </submittedName>
</protein>
<reference evidence="1 2" key="1">
    <citation type="journal article" date="2019" name="Sci. Rep.">
        <title>Orb-weaving spider Araneus ventricosus genome elucidates the spidroin gene catalogue.</title>
        <authorList>
            <person name="Kono N."/>
            <person name="Nakamura H."/>
            <person name="Ohtoshi R."/>
            <person name="Moran D.A.P."/>
            <person name="Shinohara A."/>
            <person name="Yoshida Y."/>
            <person name="Fujiwara M."/>
            <person name="Mori M."/>
            <person name="Tomita M."/>
            <person name="Arakawa K."/>
        </authorList>
    </citation>
    <scope>NUCLEOTIDE SEQUENCE [LARGE SCALE GENOMIC DNA]</scope>
</reference>
<dbReference type="EMBL" id="BGPR01202953">
    <property type="protein sequence ID" value="GBN22786.1"/>
    <property type="molecule type" value="Genomic_DNA"/>
</dbReference>
<keyword evidence="2" id="KW-1185">Reference proteome</keyword>
<organism evidence="1 2">
    <name type="scientific">Araneus ventricosus</name>
    <name type="common">Orbweaver spider</name>
    <name type="synonym">Epeira ventricosa</name>
    <dbReference type="NCBI Taxonomy" id="182803"/>
    <lineage>
        <taxon>Eukaryota</taxon>
        <taxon>Metazoa</taxon>
        <taxon>Ecdysozoa</taxon>
        <taxon>Arthropoda</taxon>
        <taxon>Chelicerata</taxon>
        <taxon>Arachnida</taxon>
        <taxon>Araneae</taxon>
        <taxon>Araneomorphae</taxon>
        <taxon>Entelegynae</taxon>
        <taxon>Araneoidea</taxon>
        <taxon>Araneidae</taxon>
        <taxon>Araneus</taxon>
    </lineage>
</organism>
<accession>A0A4Y2MAQ1</accession>
<evidence type="ECO:0000313" key="1">
    <source>
        <dbReference type="EMBL" id="GBN22786.1"/>
    </source>
</evidence>
<comment type="caution">
    <text evidence="1">The sequence shown here is derived from an EMBL/GenBank/DDBJ whole genome shotgun (WGS) entry which is preliminary data.</text>
</comment>
<sequence length="97" mass="11101">MQDFDSLRLVKCRLSDECTKHVPRNVLVVLPAGAHALSGLRRARSQELWKDQGFQFLDRRCTRMTGRTAGIRGDQATLILFVYARGTTKRYFRSATL</sequence>
<gene>
    <name evidence="1" type="ORF">AVEN_107814_1</name>
</gene>
<evidence type="ECO:0000313" key="2">
    <source>
        <dbReference type="Proteomes" id="UP000499080"/>
    </source>
</evidence>
<dbReference type="Proteomes" id="UP000499080">
    <property type="component" value="Unassembled WGS sequence"/>
</dbReference>